<keyword evidence="3" id="KW-0045">Antibiotic biosynthesis</keyword>
<evidence type="ECO:0000256" key="2">
    <source>
        <dbReference type="ARBA" id="ARBA00023002"/>
    </source>
</evidence>
<keyword evidence="6" id="KW-1185">Reference proteome</keyword>
<keyword evidence="5" id="KW-0223">Dioxygenase</keyword>
<evidence type="ECO:0000256" key="3">
    <source>
        <dbReference type="ARBA" id="ARBA00023194"/>
    </source>
</evidence>
<protein>
    <submittedName>
        <fullName evidence="5">Taurine catabolism dioxygenase TauD/TfdA</fullName>
    </submittedName>
</protein>
<evidence type="ECO:0000313" key="6">
    <source>
        <dbReference type="Proteomes" id="UP000031838"/>
    </source>
</evidence>
<dbReference type="GO" id="GO:0017000">
    <property type="term" value="P:antibiotic biosynthetic process"/>
    <property type="evidence" value="ECO:0007669"/>
    <property type="project" value="UniProtKB-KW"/>
</dbReference>
<dbReference type="KEGG" id="bgp:BGL_2c11930"/>
<keyword evidence="2" id="KW-0560">Oxidoreductase</keyword>
<dbReference type="Pfam" id="PF02668">
    <property type="entry name" value="TauD"/>
    <property type="match status" value="1"/>
</dbReference>
<dbReference type="InterPro" id="IPR050411">
    <property type="entry name" value="AlphaKG_dependent_hydroxylases"/>
</dbReference>
<dbReference type="PANTHER" id="PTHR10696">
    <property type="entry name" value="GAMMA-BUTYROBETAINE HYDROXYLASE-RELATED"/>
    <property type="match status" value="1"/>
</dbReference>
<dbReference type="PANTHER" id="PTHR10696:SF56">
    <property type="entry name" value="TAUD_TFDA-LIKE DOMAIN-CONTAINING PROTEIN"/>
    <property type="match status" value="1"/>
</dbReference>
<dbReference type="HOGENOM" id="CLU_044153_1_0_4"/>
<sequence length="299" mass="33239">MSKAVSLQSETIPPETTIRHLSAGDMPALRTADLLAELAETGIVLFREGAQSVEAFCDFVKRHSSRLSLDPARAMEGGAAQLVDAGTDAVGLHCENGNSPFWPDLTWFYCKEAPRRGSQTTACDGVAVLERLSAPTREFFLNHEIRYSRNVQADKWKRLVLHYTPDLDDPARVSFEHLSRIVGDDPNTRITYHPDDESIGYDFTVSAVLVSAIGRQPAFANSILGPSYNYEKPRITVAASGEPIPAAMMDEVIRVTDAVTIPIEWDDNDFVMIDNRRVMHGRRAIVDSRRTIFNALSYL</sequence>
<reference evidence="5 6" key="2">
    <citation type="journal article" date="2016" name="Appl. Microbiol. Biotechnol.">
        <title>Mutations improving production and secretion of extracellular lipase by Burkholderia glumae PG1.</title>
        <authorList>
            <person name="Knapp A."/>
            <person name="Voget S."/>
            <person name="Gao R."/>
            <person name="Zaburannyi N."/>
            <person name="Krysciak D."/>
            <person name="Breuer M."/>
            <person name="Hauer B."/>
            <person name="Streit W.R."/>
            <person name="Muller R."/>
            <person name="Daniel R."/>
            <person name="Jaeger K.E."/>
        </authorList>
    </citation>
    <scope>NUCLEOTIDE SEQUENCE [LARGE SCALE GENOMIC DNA]</scope>
    <source>
        <strain evidence="5 6">PG1</strain>
    </source>
</reference>
<reference evidence="6" key="1">
    <citation type="submission" date="2011-03" db="EMBL/GenBank/DDBJ databases">
        <authorList>
            <person name="Voget S."/>
            <person name="Streit W.R."/>
            <person name="Jaeger K.E."/>
            <person name="Daniel R."/>
        </authorList>
    </citation>
    <scope>NUCLEOTIDE SEQUENCE [LARGE SCALE GENOMIC DNA]</scope>
    <source>
        <strain evidence="6">PG1</strain>
    </source>
</reference>
<dbReference type="Gene3D" id="3.60.130.10">
    <property type="entry name" value="Clavaminate synthase-like"/>
    <property type="match status" value="1"/>
</dbReference>
<dbReference type="AlphaFoldDB" id="A0A0B6SAJ1"/>
<dbReference type="SUPFAM" id="SSF51197">
    <property type="entry name" value="Clavaminate synthase-like"/>
    <property type="match status" value="1"/>
</dbReference>
<feature type="domain" description="TauD/TfdA-like" evidence="4">
    <location>
        <begin position="31"/>
        <end position="294"/>
    </location>
</feature>
<dbReference type="RefSeq" id="WP_052498437.1">
    <property type="nucleotide sequence ID" value="NZ_CP002581.1"/>
</dbReference>
<comment type="cofactor">
    <cofactor evidence="1">
        <name>Fe(2+)</name>
        <dbReference type="ChEBI" id="CHEBI:29033"/>
    </cofactor>
</comment>
<dbReference type="EMBL" id="CP002581">
    <property type="protein sequence ID" value="AJK49271.1"/>
    <property type="molecule type" value="Genomic_DNA"/>
</dbReference>
<organism evidence="5 6">
    <name type="scientific">Burkholderia plantarii</name>
    <dbReference type="NCBI Taxonomy" id="41899"/>
    <lineage>
        <taxon>Bacteria</taxon>
        <taxon>Pseudomonadati</taxon>
        <taxon>Pseudomonadota</taxon>
        <taxon>Betaproteobacteria</taxon>
        <taxon>Burkholderiales</taxon>
        <taxon>Burkholderiaceae</taxon>
        <taxon>Burkholderia</taxon>
    </lineage>
</organism>
<dbReference type="InterPro" id="IPR042098">
    <property type="entry name" value="TauD-like_sf"/>
</dbReference>
<proteinExistence type="predicted"/>
<dbReference type="InterPro" id="IPR003819">
    <property type="entry name" value="TauD/TfdA-like"/>
</dbReference>
<evidence type="ECO:0000259" key="4">
    <source>
        <dbReference type="Pfam" id="PF02668"/>
    </source>
</evidence>
<evidence type="ECO:0000313" key="5">
    <source>
        <dbReference type="EMBL" id="AJK49271.1"/>
    </source>
</evidence>
<name>A0A0B6SAJ1_BURPL</name>
<evidence type="ECO:0000256" key="1">
    <source>
        <dbReference type="ARBA" id="ARBA00001954"/>
    </source>
</evidence>
<dbReference type="Proteomes" id="UP000031838">
    <property type="component" value="Chromosome 2"/>
</dbReference>
<dbReference type="GO" id="GO:0016706">
    <property type="term" value="F:2-oxoglutarate-dependent dioxygenase activity"/>
    <property type="evidence" value="ECO:0007669"/>
    <property type="project" value="UniProtKB-ARBA"/>
</dbReference>
<gene>
    <name evidence="5" type="ORF">BGL_2c11930</name>
</gene>
<accession>A0A0B6SAJ1</accession>